<feature type="domain" description="GST C-terminal" evidence="2">
    <location>
        <begin position="89"/>
        <end position="205"/>
    </location>
</feature>
<dbReference type="Proteomes" id="UP000281350">
    <property type="component" value="Unassembled WGS sequence"/>
</dbReference>
<dbReference type="GO" id="GO:0016740">
    <property type="term" value="F:transferase activity"/>
    <property type="evidence" value="ECO:0007669"/>
    <property type="project" value="UniProtKB-KW"/>
</dbReference>
<accession>A0A3M4RHG2</accession>
<sequence>MTMKLYFAPMTCSLSPHIVLRELGLPFELIRVNNKTKATADGRDFRDINPKGYVAALVLDNGQVLTEGPAILQYLADQVPGNSLAPANGTWERTRLQELLSFITSEIHGGSAPLFNAEIPEPTKEIFRQKLFQRLDYLNKELLGKDYLLGAFGLSDAYLFTVLKWLPFFNIDINAWSELASFMQRIEARPSVQAAMAAEEATQQI</sequence>
<reference evidence="5 6" key="1">
    <citation type="submission" date="2018-08" db="EMBL/GenBank/DDBJ databases">
        <title>Recombination of ecologically and evolutionarily significant loci maintains genetic cohesion in the Pseudomonas syringae species complex.</title>
        <authorList>
            <person name="Dillon M."/>
            <person name="Thakur S."/>
            <person name="Almeida R.N.D."/>
            <person name="Weir B.S."/>
            <person name="Guttman D.S."/>
        </authorList>
    </citation>
    <scope>NUCLEOTIDE SEQUENCE [LARGE SCALE GENOMIC DNA]</scope>
    <source>
        <strain evidence="3 6">ICMP 2732</strain>
        <strain evidence="4 5">ICMP 8670</strain>
    </source>
</reference>
<dbReference type="SUPFAM" id="SSF52833">
    <property type="entry name" value="Thioredoxin-like"/>
    <property type="match status" value="1"/>
</dbReference>
<evidence type="ECO:0000313" key="4">
    <source>
        <dbReference type="EMBL" id="RMR02027.1"/>
    </source>
</evidence>
<dbReference type="PANTHER" id="PTHR44051">
    <property type="entry name" value="GLUTATHIONE S-TRANSFERASE-RELATED"/>
    <property type="match status" value="1"/>
</dbReference>
<evidence type="ECO:0000313" key="5">
    <source>
        <dbReference type="Proteomes" id="UP000276615"/>
    </source>
</evidence>
<dbReference type="Pfam" id="PF13409">
    <property type="entry name" value="GST_N_2"/>
    <property type="match status" value="1"/>
</dbReference>
<evidence type="ECO:0000313" key="6">
    <source>
        <dbReference type="Proteomes" id="UP000281350"/>
    </source>
</evidence>
<dbReference type="CDD" id="cd03188">
    <property type="entry name" value="GST_C_Beta"/>
    <property type="match status" value="1"/>
</dbReference>
<dbReference type="InterPro" id="IPR036282">
    <property type="entry name" value="Glutathione-S-Trfase_C_sf"/>
</dbReference>
<dbReference type="SFLD" id="SFLDS00019">
    <property type="entry name" value="Glutathione_Transferase_(cytos"/>
    <property type="match status" value="1"/>
</dbReference>
<dbReference type="InterPro" id="IPR040079">
    <property type="entry name" value="Glutathione_S-Trfase"/>
</dbReference>
<dbReference type="InterPro" id="IPR004046">
    <property type="entry name" value="GST_C"/>
</dbReference>
<feature type="domain" description="GST N-terminal" evidence="1">
    <location>
        <begin position="1"/>
        <end position="83"/>
    </location>
</feature>
<dbReference type="Proteomes" id="UP000276615">
    <property type="component" value="Unassembled WGS sequence"/>
</dbReference>
<dbReference type="Pfam" id="PF00043">
    <property type="entry name" value="GST_C"/>
    <property type="match status" value="1"/>
</dbReference>
<dbReference type="SFLD" id="SFLDG00358">
    <property type="entry name" value="Main_(cytGST)"/>
    <property type="match status" value="1"/>
</dbReference>
<dbReference type="NCBIfam" id="NF007831">
    <property type="entry name" value="PRK10542.1"/>
    <property type="match status" value="1"/>
</dbReference>
<organism evidence="4 5">
    <name type="scientific">Pseudomonas syringae pv. primulae</name>
    <dbReference type="NCBI Taxonomy" id="251707"/>
    <lineage>
        <taxon>Bacteria</taxon>
        <taxon>Pseudomonadati</taxon>
        <taxon>Pseudomonadota</taxon>
        <taxon>Gammaproteobacteria</taxon>
        <taxon>Pseudomonadales</taxon>
        <taxon>Pseudomonadaceae</taxon>
        <taxon>Pseudomonas</taxon>
    </lineage>
</organism>
<proteinExistence type="predicted"/>
<dbReference type="EMBL" id="RBRQ01000311">
    <property type="protein sequence ID" value="RMR02027.1"/>
    <property type="molecule type" value="Genomic_DNA"/>
</dbReference>
<evidence type="ECO:0000259" key="1">
    <source>
        <dbReference type="PROSITE" id="PS50404"/>
    </source>
</evidence>
<gene>
    <name evidence="4" type="ORF">ALP92_01908</name>
    <name evidence="3" type="ORF">ALQ36_01885</name>
</gene>
<protein>
    <submittedName>
        <fullName evidence="4">Glutathione S-transferase</fullName>
    </submittedName>
</protein>
<dbReference type="CDD" id="cd03057">
    <property type="entry name" value="GST_N_Beta"/>
    <property type="match status" value="1"/>
</dbReference>
<dbReference type="AlphaFoldDB" id="A0A3M4RHG2"/>
<dbReference type="PROSITE" id="PS50404">
    <property type="entry name" value="GST_NTER"/>
    <property type="match status" value="1"/>
</dbReference>
<dbReference type="EMBL" id="RBPY01000185">
    <property type="protein sequence ID" value="RMO68875.1"/>
    <property type="molecule type" value="Genomic_DNA"/>
</dbReference>
<evidence type="ECO:0000313" key="3">
    <source>
        <dbReference type="EMBL" id="RMO68875.1"/>
    </source>
</evidence>
<keyword evidence="4" id="KW-0808">Transferase</keyword>
<dbReference type="Gene3D" id="1.20.1050.10">
    <property type="match status" value="1"/>
</dbReference>
<dbReference type="InterPro" id="IPR036249">
    <property type="entry name" value="Thioredoxin-like_sf"/>
</dbReference>
<dbReference type="SUPFAM" id="SSF47616">
    <property type="entry name" value="GST C-terminal domain-like"/>
    <property type="match status" value="1"/>
</dbReference>
<dbReference type="PANTHER" id="PTHR44051:SF8">
    <property type="entry name" value="GLUTATHIONE S-TRANSFERASE GSTA"/>
    <property type="match status" value="1"/>
</dbReference>
<evidence type="ECO:0000259" key="2">
    <source>
        <dbReference type="PROSITE" id="PS50405"/>
    </source>
</evidence>
<dbReference type="SFLD" id="SFLDG01150">
    <property type="entry name" value="Main.1:_Beta-like"/>
    <property type="match status" value="1"/>
</dbReference>
<dbReference type="Gene3D" id="3.40.30.10">
    <property type="entry name" value="Glutaredoxin"/>
    <property type="match status" value="1"/>
</dbReference>
<comment type="caution">
    <text evidence="4">The sequence shown here is derived from an EMBL/GenBank/DDBJ whole genome shotgun (WGS) entry which is preliminary data.</text>
</comment>
<dbReference type="PROSITE" id="PS50405">
    <property type="entry name" value="GST_CTER"/>
    <property type="match status" value="1"/>
</dbReference>
<name>A0A3M4RHG2_9PSED</name>
<dbReference type="InterPro" id="IPR004045">
    <property type="entry name" value="Glutathione_S-Trfase_N"/>
</dbReference>
<dbReference type="InterPro" id="IPR010987">
    <property type="entry name" value="Glutathione-S-Trfase_C-like"/>
</dbReference>